<name>A0ABR8WY72_9MICO</name>
<keyword evidence="3" id="KW-1185">Reference proteome</keyword>
<sequence>MDTALRRSGNGPLNGIIVADFSRVLAGPYATMMLADLGATVIKVESPGGDDTRLWRPPQRDGEATYYLSINRNKFDIVLDFTDEDDLAVAAELARLADVVVENFKPGGLRRFGLDYDTVVKTNPAVIYSSVTGFGAGNPQPGYDLLIQGLSGFMSLTGDAEGSPYRAGVAIFDVMTGLHTTIGILAALQHRMASGEGQQVETNLLSSAMSGLVNQASAFIAGGVVPHRMGNEHPSLYPYQPMPTGDGELIIACGNDRQFAMLAAGVGRAEWLEDERFNTAVPRNAHRRELEPLLIEALSHKSAQEWYELLTASGLPCAPINTVQEGVELAQKMGLEPVVEVTTGDRTIPTVRNPIRMSATPVTYDYAPPALGQDSDAVRAWLAQLTERSAERPASQGPGAEA</sequence>
<dbReference type="Gene3D" id="3.40.50.10540">
    <property type="entry name" value="Crotonobetainyl-coa:carnitine coa-transferase, domain 1"/>
    <property type="match status" value="1"/>
</dbReference>
<dbReference type="SUPFAM" id="SSF89796">
    <property type="entry name" value="CoA-transferase family III (CaiB/BaiF)"/>
    <property type="match status" value="1"/>
</dbReference>
<accession>A0ABR8WY72</accession>
<dbReference type="Gene3D" id="3.30.1540.10">
    <property type="entry name" value="formyl-coa transferase, domain 3"/>
    <property type="match status" value="1"/>
</dbReference>
<evidence type="ECO:0000313" key="2">
    <source>
        <dbReference type="EMBL" id="MBD8021626.1"/>
    </source>
</evidence>
<dbReference type="InterPro" id="IPR023606">
    <property type="entry name" value="CoA-Trfase_III_dom_1_sf"/>
</dbReference>
<dbReference type="Proteomes" id="UP000651517">
    <property type="component" value="Unassembled WGS sequence"/>
</dbReference>
<dbReference type="InterPro" id="IPR044855">
    <property type="entry name" value="CoA-Trfase_III_dom3_sf"/>
</dbReference>
<dbReference type="Pfam" id="PF02515">
    <property type="entry name" value="CoA_transf_3"/>
    <property type="match status" value="1"/>
</dbReference>
<gene>
    <name evidence="2" type="ORF">H9634_12630</name>
</gene>
<comment type="caution">
    <text evidence="2">The sequence shown here is derived from an EMBL/GenBank/DDBJ whole genome shotgun (WGS) entry which is preliminary data.</text>
</comment>
<dbReference type="PANTHER" id="PTHR48207">
    <property type="entry name" value="SUCCINATE--HYDROXYMETHYLGLUTARATE COA-TRANSFERASE"/>
    <property type="match status" value="1"/>
</dbReference>
<dbReference type="InterPro" id="IPR003673">
    <property type="entry name" value="CoA-Trfase_fam_III"/>
</dbReference>
<dbReference type="PANTHER" id="PTHR48207:SF3">
    <property type="entry name" value="SUCCINATE--HYDROXYMETHYLGLUTARATE COA-TRANSFERASE"/>
    <property type="match status" value="1"/>
</dbReference>
<dbReference type="EMBL" id="JACSPY010000016">
    <property type="protein sequence ID" value="MBD8021626.1"/>
    <property type="molecule type" value="Genomic_DNA"/>
</dbReference>
<dbReference type="InterPro" id="IPR050483">
    <property type="entry name" value="CoA-transferase_III_domain"/>
</dbReference>
<organism evidence="2 3">
    <name type="scientific">Brevibacterium gallinarum</name>
    <dbReference type="NCBI Taxonomy" id="2762220"/>
    <lineage>
        <taxon>Bacteria</taxon>
        <taxon>Bacillati</taxon>
        <taxon>Actinomycetota</taxon>
        <taxon>Actinomycetes</taxon>
        <taxon>Micrococcales</taxon>
        <taxon>Brevibacteriaceae</taxon>
        <taxon>Brevibacterium</taxon>
    </lineage>
</organism>
<evidence type="ECO:0000313" key="3">
    <source>
        <dbReference type="Proteomes" id="UP000651517"/>
    </source>
</evidence>
<dbReference type="GO" id="GO:0016740">
    <property type="term" value="F:transferase activity"/>
    <property type="evidence" value="ECO:0007669"/>
    <property type="project" value="UniProtKB-KW"/>
</dbReference>
<reference evidence="2 3" key="1">
    <citation type="submission" date="2020-08" db="EMBL/GenBank/DDBJ databases">
        <title>A Genomic Blueprint of the Chicken Gut Microbiome.</title>
        <authorList>
            <person name="Gilroy R."/>
            <person name="Ravi A."/>
            <person name="Getino M."/>
            <person name="Pursley I."/>
            <person name="Horton D.L."/>
            <person name="Alikhan N.-F."/>
            <person name="Baker D."/>
            <person name="Gharbi K."/>
            <person name="Hall N."/>
            <person name="Watson M."/>
            <person name="Adriaenssens E.M."/>
            <person name="Foster-Nyarko E."/>
            <person name="Jarju S."/>
            <person name="Secka A."/>
            <person name="Antonio M."/>
            <person name="Oren A."/>
            <person name="Chaudhuri R."/>
            <person name="La Ragione R.M."/>
            <person name="Hildebrand F."/>
            <person name="Pallen M.J."/>
        </authorList>
    </citation>
    <scope>NUCLEOTIDE SEQUENCE [LARGE SCALE GENOMIC DNA]</scope>
    <source>
        <strain evidence="2 3">Re57</strain>
    </source>
</reference>
<protein>
    <submittedName>
        <fullName evidence="2">CoA transferase</fullName>
    </submittedName>
</protein>
<keyword evidence="1 2" id="KW-0808">Transferase</keyword>
<proteinExistence type="predicted"/>
<evidence type="ECO:0000256" key="1">
    <source>
        <dbReference type="ARBA" id="ARBA00022679"/>
    </source>
</evidence>